<accession>A0A7I8KIV0</accession>
<organism evidence="3 4">
    <name type="scientific">Spirodela intermedia</name>
    <name type="common">Intermediate duckweed</name>
    <dbReference type="NCBI Taxonomy" id="51605"/>
    <lineage>
        <taxon>Eukaryota</taxon>
        <taxon>Viridiplantae</taxon>
        <taxon>Streptophyta</taxon>
        <taxon>Embryophyta</taxon>
        <taxon>Tracheophyta</taxon>
        <taxon>Spermatophyta</taxon>
        <taxon>Magnoliopsida</taxon>
        <taxon>Liliopsida</taxon>
        <taxon>Araceae</taxon>
        <taxon>Lemnoideae</taxon>
        <taxon>Spirodela</taxon>
    </lineage>
</organism>
<keyword evidence="4" id="KW-1185">Reference proteome</keyword>
<evidence type="ECO:0000256" key="1">
    <source>
        <dbReference type="SAM" id="MobiDB-lite"/>
    </source>
</evidence>
<name>A0A7I8KIV0_SPIIN</name>
<sequence length="101" mass="11267">MEESELALSKSPAREASPSPPEAESLLAALVYDVSQQVQSVLESMLKLTSSIHQTSNRITEEMMKCKETVEEKRKALDEEKDCVQKAAYDALQMLTAQEFS</sequence>
<protein>
    <submittedName>
        <fullName evidence="3">Uncharacterized protein</fullName>
    </submittedName>
</protein>
<dbReference type="Proteomes" id="UP000663760">
    <property type="component" value="Chromosome 6"/>
</dbReference>
<evidence type="ECO:0000313" key="3">
    <source>
        <dbReference type="EMBL" id="CAA7397196.1"/>
    </source>
</evidence>
<dbReference type="PANTHER" id="PTHR36800:SF1">
    <property type="entry name" value="POLYAMINE-MODULATED FACTOR 1-BINDING PROTEIN"/>
    <property type="match status" value="1"/>
</dbReference>
<evidence type="ECO:0000313" key="2">
    <source>
        <dbReference type="EMBL" id="CAA2621127.1"/>
    </source>
</evidence>
<dbReference type="EMBL" id="LR746269">
    <property type="protein sequence ID" value="CAA7397196.1"/>
    <property type="molecule type" value="Genomic_DNA"/>
</dbReference>
<proteinExistence type="predicted"/>
<feature type="region of interest" description="Disordered" evidence="1">
    <location>
        <begin position="1"/>
        <end position="22"/>
    </location>
</feature>
<dbReference type="OrthoDB" id="778453at2759"/>
<reference evidence="3" key="1">
    <citation type="submission" date="2020-02" db="EMBL/GenBank/DDBJ databases">
        <authorList>
            <person name="Scholz U."/>
            <person name="Mascher M."/>
            <person name="Fiebig A."/>
        </authorList>
    </citation>
    <scope>NUCLEOTIDE SEQUENCE</scope>
</reference>
<dbReference type="AlphaFoldDB" id="A0A7I8KIV0"/>
<dbReference type="PANTHER" id="PTHR36800">
    <property type="entry name" value="POLYAMINE-MODULATED FACTOR 1-BINDING PROTEIN"/>
    <property type="match status" value="1"/>
</dbReference>
<dbReference type="EMBL" id="LR743593">
    <property type="protein sequence ID" value="CAA2621127.1"/>
    <property type="molecule type" value="Genomic_DNA"/>
</dbReference>
<evidence type="ECO:0000313" key="4">
    <source>
        <dbReference type="Proteomes" id="UP000663760"/>
    </source>
</evidence>
<gene>
    <name evidence="2" type="ORF">SI7747_06007241</name>
    <name evidence="3" type="ORF">SI8410_06007861</name>
</gene>